<dbReference type="Pfam" id="PF13174">
    <property type="entry name" value="TPR_6"/>
    <property type="match status" value="1"/>
</dbReference>
<organism evidence="4 5">
    <name type="scientific">Phytophthora megakarya</name>
    <dbReference type="NCBI Taxonomy" id="4795"/>
    <lineage>
        <taxon>Eukaryota</taxon>
        <taxon>Sar</taxon>
        <taxon>Stramenopiles</taxon>
        <taxon>Oomycota</taxon>
        <taxon>Peronosporomycetes</taxon>
        <taxon>Peronosporales</taxon>
        <taxon>Peronosporaceae</taxon>
        <taxon>Phytophthora</taxon>
    </lineage>
</organism>
<evidence type="ECO:0000256" key="2">
    <source>
        <dbReference type="ARBA" id="ARBA00022803"/>
    </source>
</evidence>
<dbReference type="Pfam" id="PF13424">
    <property type="entry name" value="TPR_12"/>
    <property type="match status" value="1"/>
</dbReference>
<dbReference type="InterPro" id="IPR011990">
    <property type="entry name" value="TPR-like_helical_dom_sf"/>
</dbReference>
<feature type="repeat" description="TPR" evidence="3">
    <location>
        <begin position="123"/>
        <end position="156"/>
    </location>
</feature>
<comment type="caution">
    <text evidence="4">The sequence shown here is derived from an EMBL/GenBank/DDBJ whole genome shotgun (WGS) entry which is preliminary data.</text>
</comment>
<dbReference type="InterPro" id="IPR019734">
    <property type="entry name" value="TPR_rpt"/>
</dbReference>
<name>A0A225WJC9_9STRA</name>
<dbReference type="AlphaFoldDB" id="A0A225WJC9"/>
<dbReference type="SMART" id="SM00028">
    <property type="entry name" value="TPR"/>
    <property type="match status" value="3"/>
</dbReference>
<dbReference type="PANTHER" id="PTHR44858:SF1">
    <property type="entry name" value="UDP-N-ACETYLGLUCOSAMINE--PEPTIDE N-ACETYLGLUCOSAMINYLTRANSFERASE SPINDLY-RELATED"/>
    <property type="match status" value="1"/>
</dbReference>
<dbReference type="PROSITE" id="PS50005">
    <property type="entry name" value="TPR"/>
    <property type="match status" value="2"/>
</dbReference>
<evidence type="ECO:0000256" key="1">
    <source>
        <dbReference type="ARBA" id="ARBA00022737"/>
    </source>
</evidence>
<evidence type="ECO:0000256" key="3">
    <source>
        <dbReference type="PROSITE-ProRule" id="PRU00339"/>
    </source>
</evidence>
<keyword evidence="5" id="KW-1185">Reference proteome</keyword>
<dbReference type="Gene3D" id="1.25.40.10">
    <property type="entry name" value="Tetratricopeptide repeat domain"/>
    <property type="match status" value="1"/>
</dbReference>
<dbReference type="STRING" id="4795.A0A225WJC9"/>
<keyword evidence="1" id="KW-0677">Repeat</keyword>
<evidence type="ECO:0000313" key="5">
    <source>
        <dbReference type="Proteomes" id="UP000198211"/>
    </source>
</evidence>
<dbReference type="InterPro" id="IPR050498">
    <property type="entry name" value="Ycf3"/>
</dbReference>
<sequence>MKRLEAMEYFSWKIEENPMNADAHHHLAVLARAGDDQETHARHSRIAWLTRQGGPQVSNELALARMQAGQREEAETLLRQTIDRWPMFPPAYCNLAALLAKQGKYTEALTHSAKALQLSPNDPSLHRNIARVYEHLGRPTEALTHFQHAWSLMPNDAEVARRVALLSLGRGRPDVAIGHYSRYRGLTGQHYDRKL</sequence>
<dbReference type="Proteomes" id="UP000198211">
    <property type="component" value="Unassembled WGS sequence"/>
</dbReference>
<feature type="repeat" description="TPR" evidence="3">
    <location>
        <begin position="89"/>
        <end position="122"/>
    </location>
</feature>
<dbReference type="PROSITE" id="PS50293">
    <property type="entry name" value="TPR_REGION"/>
    <property type="match status" value="1"/>
</dbReference>
<protein>
    <submittedName>
        <fullName evidence="4">Uncharacterized protein</fullName>
    </submittedName>
</protein>
<dbReference type="OrthoDB" id="1926212at2759"/>
<accession>A0A225WJC9</accession>
<gene>
    <name evidence="4" type="ORF">PHMEG_0008860</name>
</gene>
<dbReference type="SUPFAM" id="SSF48452">
    <property type="entry name" value="TPR-like"/>
    <property type="match status" value="1"/>
</dbReference>
<proteinExistence type="predicted"/>
<keyword evidence="2 3" id="KW-0802">TPR repeat</keyword>
<reference evidence="5" key="1">
    <citation type="submission" date="2017-03" db="EMBL/GenBank/DDBJ databases">
        <title>Phytopthora megakarya and P. palmivora, two closely related causual agents of cacao black pod achieved similar genome size and gene model numbers by different mechanisms.</title>
        <authorList>
            <person name="Ali S."/>
            <person name="Shao J."/>
            <person name="Larry D.J."/>
            <person name="Kronmiller B."/>
            <person name="Shen D."/>
            <person name="Strem M.D."/>
            <person name="Melnick R.L."/>
            <person name="Guiltinan M.J."/>
            <person name="Tyler B.M."/>
            <person name="Meinhardt L.W."/>
            <person name="Bailey B.A."/>
        </authorList>
    </citation>
    <scope>NUCLEOTIDE SEQUENCE [LARGE SCALE GENOMIC DNA]</scope>
    <source>
        <strain evidence="5">zdho120</strain>
    </source>
</reference>
<dbReference type="EMBL" id="NBNE01000788">
    <property type="protein sequence ID" value="OWZ17229.1"/>
    <property type="molecule type" value="Genomic_DNA"/>
</dbReference>
<dbReference type="PANTHER" id="PTHR44858">
    <property type="entry name" value="TETRATRICOPEPTIDE REPEAT PROTEIN 6"/>
    <property type="match status" value="1"/>
</dbReference>
<evidence type="ECO:0000313" key="4">
    <source>
        <dbReference type="EMBL" id="OWZ17229.1"/>
    </source>
</evidence>